<dbReference type="PROSITE" id="PS50893">
    <property type="entry name" value="ABC_TRANSPORTER_2"/>
    <property type="match status" value="1"/>
</dbReference>
<dbReference type="Gene3D" id="3.40.50.300">
    <property type="entry name" value="P-loop containing nucleotide triphosphate hydrolases"/>
    <property type="match status" value="1"/>
</dbReference>
<evidence type="ECO:0000256" key="4">
    <source>
        <dbReference type="ARBA" id="ARBA00022692"/>
    </source>
</evidence>
<dbReference type="OrthoDB" id="6500128at2759"/>
<feature type="transmembrane region" description="Helical" evidence="10">
    <location>
        <begin position="575"/>
        <end position="600"/>
    </location>
</feature>
<feature type="transmembrane region" description="Helical" evidence="10">
    <location>
        <begin position="481"/>
        <end position="497"/>
    </location>
</feature>
<feature type="domain" description="ABC transporter" evidence="11">
    <location>
        <begin position="656"/>
        <end position="881"/>
    </location>
</feature>
<evidence type="ECO:0008006" key="15">
    <source>
        <dbReference type="Google" id="ProtNLM"/>
    </source>
</evidence>
<feature type="transmembrane region" description="Helical" evidence="10">
    <location>
        <begin position="102"/>
        <end position="126"/>
    </location>
</feature>
<dbReference type="GO" id="GO:0016887">
    <property type="term" value="F:ATP hydrolysis activity"/>
    <property type="evidence" value="ECO:0007669"/>
    <property type="project" value="InterPro"/>
</dbReference>
<evidence type="ECO:0000313" key="13">
    <source>
        <dbReference type="EMBL" id="TVU20932.1"/>
    </source>
</evidence>
<feature type="transmembrane region" description="Helical" evidence="10">
    <location>
        <begin position="138"/>
        <end position="156"/>
    </location>
</feature>
<evidence type="ECO:0000256" key="10">
    <source>
        <dbReference type="SAM" id="Phobius"/>
    </source>
</evidence>
<sequence>MAPWWLSATAEGASSSSSCDPPPSSGAGLGDWAGFIFLSLCSQRALLSAASAAFLLALLCLAAAKLVSRWRDKQRRHGAGELNGNGADKPLLDRPRNETVRVGAGFVVALAASAVLAAFYLVLLVLSAAARGLLGGETAFLALQFLAHAAAAAVVAHEKRFRAASHPLALRLYWLAAPALTALHAASAVARLASGAATLPDDALAVAALVLSLPLPLLAVSGATGITIAVVPAGVEEDADDELETKTAEKNVTPYETASWLSRATWAWMNPLIKRGHAAALDLSDVPTLAPPHRPERMHDLFLSHWPSSSSTTTNNNTSHPVGRTLLRCFWPLLLLNASLAILRLTVMYVGPTLIQSFVDYTSQAAATGERPLGVGARLVGTLLAAKAAEALASHQYNFHCQKLGMQIRGALIVALYRKGLRLSCSARQKHGLGMIVNYMAVDAQQLSDMMLQINYLWLMPLQVGVALALLYTYLGPPVTAALVGIAGVIVFTLYGSRRNNRYQFRLMGERDKRMKATNEMLNYMRVIKFQAWEDHFAARIGRFRHLEFGWLSRFMYSISGNIVALWSAPVVVSALVFATCVLTGVRLDAGLVFTATSFFKILQEPMRNFPQAMIQASQAMISLQRLDSYMTSAELDEAAVEREPAAAAGCDGVAVQVKDGVFTWDDEVEAEKEVLRGINVEVRAGALAAVVGMVGSGKSSLLGCVLGEMRKISGKVKVCGSTAYVAQTAWIQNGTIEENILFGQPMHRERYKEVIRVCCLEKDLEMMEFGDQTEIGERGINLSGGQKQRIQLARAVYQDCDIYLLDDVFSAVDAHTGTEIFKECVRGALKNKTLLLVTHQVDFLHNADIIYVMKDGAIVQTGKYNELLEAGTDFAALVAAHDSSMELVESAAQEAVQQAERRRLVAVVVVDRGAPIKAAAEKASARLIKEEERASGHVSLAVYKQYMTEAWGWWGPLLVVAVSTVWQGSLMASDYWLADQTSAENAATFRPALFIDVYAAIAGASVVLVAARSFLVAFIGLQTADRFFKQILNSILHAPMSFFDTTPHRRIRPTSTSSCRSSSG</sequence>
<feature type="transmembrane region" description="Helical" evidence="10">
    <location>
        <begin position="168"/>
        <end position="193"/>
    </location>
</feature>
<keyword evidence="6" id="KW-0067">ATP-binding</keyword>
<evidence type="ECO:0000256" key="9">
    <source>
        <dbReference type="SAM" id="MobiDB-lite"/>
    </source>
</evidence>
<dbReference type="InterPro" id="IPR027417">
    <property type="entry name" value="P-loop_NTPase"/>
</dbReference>
<evidence type="ECO:0000259" key="12">
    <source>
        <dbReference type="PROSITE" id="PS50929"/>
    </source>
</evidence>
<dbReference type="SMART" id="SM00382">
    <property type="entry name" value="AAA"/>
    <property type="match status" value="1"/>
</dbReference>
<dbReference type="GO" id="GO:0016020">
    <property type="term" value="C:membrane"/>
    <property type="evidence" value="ECO:0007669"/>
    <property type="project" value="UniProtKB-SubCell"/>
</dbReference>
<dbReference type="InterPro" id="IPR003439">
    <property type="entry name" value="ABC_transporter-like_ATP-bd"/>
</dbReference>
<accession>A0A5J9UB53</accession>
<dbReference type="FunFam" id="1.20.1560.10:FF:000003">
    <property type="entry name" value="ABC transporter C family member 10"/>
    <property type="match status" value="1"/>
</dbReference>
<feature type="region of interest" description="Disordered" evidence="9">
    <location>
        <begin position="1"/>
        <end position="22"/>
    </location>
</feature>
<dbReference type="Gene3D" id="1.20.1560.10">
    <property type="entry name" value="ABC transporter type 1, transmembrane domain"/>
    <property type="match status" value="2"/>
</dbReference>
<feature type="transmembrane region" description="Helical" evidence="10">
    <location>
        <begin position="998"/>
        <end position="1022"/>
    </location>
</feature>
<feature type="domain" description="ABC transmembrane type-1" evidence="12">
    <location>
        <begin position="340"/>
        <end position="619"/>
    </location>
</feature>
<dbReference type="GO" id="GO:0140359">
    <property type="term" value="F:ABC-type transporter activity"/>
    <property type="evidence" value="ECO:0007669"/>
    <property type="project" value="InterPro"/>
</dbReference>
<feature type="transmembrane region" description="Helical" evidence="10">
    <location>
        <begin position="456"/>
        <end position="475"/>
    </location>
</feature>
<evidence type="ECO:0000256" key="6">
    <source>
        <dbReference type="ARBA" id="ARBA00022840"/>
    </source>
</evidence>
<comment type="similarity">
    <text evidence="2">Belongs to the ABC transporter superfamily. ABCC family. Conjugate transporter (TC 3.A.1.208) subfamily.</text>
</comment>
<dbReference type="PROSITE" id="PS00211">
    <property type="entry name" value="ABC_TRANSPORTER_1"/>
    <property type="match status" value="1"/>
</dbReference>
<feature type="transmembrane region" description="Helical" evidence="10">
    <location>
        <begin position="205"/>
        <end position="231"/>
    </location>
</feature>
<reference evidence="13 14" key="1">
    <citation type="journal article" date="2019" name="Sci. Rep.">
        <title>A high-quality genome of Eragrostis curvula grass provides insights into Poaceae evolution and supports new strategies to enhance forage quality.</title>
        <authorList>
            <person name="Carballo J."/>
            <person name="Santos B.A.C.M."/>
            <person name="Zappacosta D."/>
            <person name="Garbus I."/>
            <person name="Selva J.P."/>
            <person name="Gallo C.A."/>
            <person name="Diaz A."/>
            <person name="Albertini E."/>
            <person name="Caccamo M."/>
            <person name="Echenique V."/>
        </authorList>
    </citation>
    <scope>NUCLEOTIDE SEQUENCE [LARGE SCALE GENOMIC DNA]</scope>
    <source>
        <strain evidence="14">cv. Victoria</strain>
        <tissue evidence="13">Leaf</tissue>
    </source>
</reference>
<organism evidence="13 14">
    <name type="scientific">Eragrostis curvula</name>
    <name type="common">weeping love grass</name>
    <dbReference type="NCBI Taxonomy" id="38414"/>
    <lineage>
        <taxon>Eukaryota</taxon>
        <taxon>Viridiplantae</taxon>
        <taxon>Streptophyta</taxon>
        <taxon>Embryophyta</taxon>
        <taxon>Tracheophyta</taxon>
        <taxon>Spermatophyta</taxon>
        <taxon>Magnoliopsida</taxon>
        <taxon>Liliopsida</taxon>
        <taxon>Poales</taxon>
        <taxon>Poaceae</taxon>
        <taxon>PACMAD clade</taxon>
        <taxon>Chloridoideae</taxon>
        <taxon>Eragrostideae</taxon>
        <taxon>Eragrostidinae</taxon>
        <taxon>Eragrostis</taxon>
    </lineage>
</organism>
<evidence type="ECO:0000256" key="2">
    <source>
        <dbReference type="ARBA" id="ARBA00009726"/>
    </source>
</evidence>
<keyword evidence="5" id="KW-0547">Nucleotide-binding</keyword>
<evidence type="ECO:0000259" key="11">
    <source>
        <dbReference type="PROSITE" id="PS50893"/>
    </source>
</evidence>
<dbReference type="Gramene" id="TVU20932">
    <property type="protein sequence ID" value="TVU20932"/>
    <property type="gene ID" value="EJB05_30538"/>
</dbReference>
<dbReference type="CDD" id="cd03250">
    <property type="entry name" value="ABCC_MRP_domain1"/>
    <property type="match status" value="1"/>
</dbReference>
<keyword evidence="8 10" id="KW-0472">Membrane</keyword>
<dbReference type="InterPro" id="IPR044746">
    <property type="entry name" value="ABCC_6TM_D1"/>
</dbReference>
<protein>
    <recommendedName>
        <fullName evidence="15">ABC transmembrane type-1 domain-containing protein</fullName>
    </recommendedName>
</protein>
<dbReference type="Proteomes" id="UP000324897">
    <property type="component" value="Unassembled WGS sequence"/>
</dbReference>
<evidence type="ECO:0000256" key="1">
    <source>
        <dbReference type="ARBA" id="ARBA00004141"/>
    </source>
</evidence>
<feature type="domain" description="ABC transmembrane type-1" evidence="12">
    <location>
        <begin position="998"/>
        <end position="1065"/>
    </location>
</feature>
<dbReference type="SUPFAM" id="SSF52540">
    <property type="entry name" value="P-loop containing nucleoside triphosphate hydrolases"/>
    <property type="match status" value="1"/>
</dbReference>
<dbReference type="EMBL" id="RWGY01000026">
    <property type="protein sequence ID" value="TVU20932.1"/>
    <property type="molecule type" value="Genomic_DNA"/>
</dbReference>
<dbReference type="Pfam" id="PF00664">
    <property type="entry name" value="ABC_membrane"/>
    <property type="match status" value="2"/>
</dbReference>
<name>A0A5J9UB53_9POAL</name>
<dbReference type="Pfam" id="PF00005">
    <property type="entry name" value="ABC_tran"/>
    <property type="match status" value="1"/>
</dbReference>
<dbReference type="PANTHER" id="PTHR24223">
    <property type="entry name" value="ATP-BINDING CASSETTE SUB-FAMILY C"/>
    <property type="match status" value="1"/>
</dbReference>
<dbReference type="SUPFAM" id="SSF90123">
    <property type="entry name" value="ABC transporter transmembrane region"/>
    <property type="match status" value="2"/>
</dbReference>
<dbReference type="InterPro" id="IPR011527">
    <property type="entry name" value="ABC1_TM_dom"/>
</dbReference>
<dbReference type="InterPro" id="IPR017871">
    <property type="entry name" value="ABC_transporter-like_CS"/>
</dbReference>
<keyword evidence="3" id="KW-0813">Transport</keyword>
<proteinExistence type="inferred from homology"/>
<evidence type="ECO:0000256" key="5">
    <source>
        <dbReference type="ARBA" id="ARBA00022741"/>
    </source>
</evidence>
<feature type="transmembrane region" description="Helical" evidence="10">
    <location>
        <begin position="45"/>
        <end position="67"/>
    </location>
</feature>
<evidence type="ECO:0000313" key="14">
    <source>
        <dbReference type="Proteomes" id="UP000324897"/>
    </source>
</evidence>
<dbReference type="AlphaFoldDB" id="A0A5J9UB53"/>
<gene>
    <name evidence="13" type="ORF">EJB05_30538</name>
</gene>
<comment type="subcellular location">
    <subcellularLocation>
        <location evidence="1">Membrane</location>
        <topology evidence="1">Multi-pass membrane protein</topology>
    </subcellularLocation>
</comment>
<keyword evidence="4 10" id="KW-0812">Transmembrane</keyword>
<dbReference type="FunFam" id="3.40.50.300:FF:001048">
    <property type="entry name" value="ABC transporter C family member 4"/>
    <property type="match status" value="1"/>
</dbReference>
<keyword evidence="14" id="KW-1185">Reference proteome</keyword>
<dbReference type="PANTHER" id="PTHR24223:SF362">
    <property type="entry name" value="ABC TRANSPORTER C FAMILY MEMBER 4"/>
    <property type="match status" value="1"/>
</dbReference>
<dbReference type="InterPro" id="IPR003593">
    <property type="entry name" value="AAA+_ATPase"/>
</dbReference>
<evidence type="ECO:0000256" key="3">
    <source>
        <dbReference type="ARBA" id="ARBA00022448"/>
    </source>
</evidence>
<dbReference type="GO" id="GO:0005524">
    <property type="term" value="F:ATP binding"/>
    <property type="evidence" value="ECO:0007669"/>
    <property type="project" value="UniProtKB-KW"/>
</dbReference>
<dbReference type="CDD" id="cd18579">
    <property type="entry name" value="ABC_6TM_ABCC_D1"/>
    <property type="match status" value="1"/>
</dbReference>
<dbReference type="PROSITE" id="PS50929">
    <property type="entry name" value="ABC_TM1F"/>
    <property type="match status" value="2"/>
</dbReference>
<evidence type="ECO:0000256" key="7">
    <source>
        <dbReference type="ARBA" id="ARBA00022989"/>
    </source>
</evidence>
<keyword evidence="7 10" id="KW-1133">Transmembrane helix</keyword>
<feature type="compositionally biased region" description="Low complexity" evidence="9">
    <location>
        <begin position="7"/>
        <end position="19"/>
    </location>
</feature>
<evidence type="ECO:0000256" key="8">
    <source>
        <dbReference type="ARBA" id="ARBA00023136"/>
    </source>
</evidence>
<dbReference type="InterPro" id="IPR036640">
    <property type="entry name" value="ABC1_TM_sf"/>
</dbReference>
<comment type="caution">
    <text evidence="13">The sequence shown here is derived from an EMBL/GenBank/DDBJ whole genome shotgun (WGS) entry which is preliminary data.</text>
</comment>
<dbReference type="InterPro" id="IPR050173">
    <property type="entry name" value="ABC_transporter_C-like"/>
</dbReference>